<name>A0A397SV44_9GLOM</name>
<comment type="caution">
    <text evidence="1">The sequence shown here is derived from an EMBL/GenBank/DDBJ whole genome shotgun (WGS) entry which is preliminary data.</text>
</comment>
<protein>
    <recommendedName>
        <fullName evidence="3">F-box domain-containing protein</fullName>
    </recommendedName>
</protein>
<reference evidence="1 2" key="1">
    <citation type="submission" date="2018-06" db="EMBL/GenBank/DDBJ databases">
        <title>Comparative genomics reveals the genomic features of Rhizophagus irregularis, R. cerebriforme, R. diaphanum and Gigaspora rosea, and their symbiotic lifestyle signature.</title>
        <authorList>
            <person name="Morin E."/>
            <person name="San Clemente H."/>
            <person name="Chen E.C.H."/>
            <person name="De La Providencia I."/>
            <person name="Hainaut M."/>
            <person name="Kuo A."/>
            <person name="Kohler A."/>
            <person name="Murat C."/>
            <person name="Tang N."/>
            <person name="Roy S."/>
            <person name="Loubradou J."/>
            <person name="Henrissat B."/>
            <person name="Grigoriev I.V."/>
            <person name="Corradi N."/>
            <person name="Roux C."/>
            <person name="Martin F.M."/>
        </authorList>
    </citation>
    <scope>NUCLEOTIDE SEQUENCE [LARGE SCALE GENOMIC DNA]</scope>
    <source>
        <strain evidence="1 2">DAOM 227022</strain>
    </source>
</reference>
<accession>A0A397SV44</accession>
<dbReference type="OrthoDB" id="2345842at2759"/>
<organism evidence="1 2">
    <name type="scientific">Glomus cerebriforme</name>
    <dbReference type="NCBI Taxonomy" id="658196"/>
    <lineage>
        <taxon>Eukaryota</taxon>
        <taxon>Fungi</taxon>
        <taxon>Fungi incertae sedis</taxon>
        <taxon>Mucoromycota</taxon>
        <taxon>Glomeromycotina</taxon>
        <taxon>Glomeromycetes</taxon>
        <taxon>Glomerales</taxon>
        <taxon>Glomeraceae</taxon>
        <taxon>Glomus</taxon>
    </lineage>
</organism>
<evidence type="ECO:0008006" key="3">
    <source>
        <dbReference type="Google" id="ProtNLM"/>
    </source>
</evidence>
<dbReference type="AlphaFoldDB" id="A0A397SV44"/>
<dbReference type="Proteomes" id="UP000265703">
    <property type="component" value="Unassembled WGS sequence"/>
</dbReference>
<gene>
    <name evidence="1" type="ORF">C1645_779297</name>
</gene>
<keyword evidence="2" id="KW-1185">Reference proteome</keyword>
<evidence type="ECO:0000313" key="2">
    <source>
        <dbReference type="Proteomes" id="UP000265703"/>
    </source>
</evidence>
<feature type="non-terminal residue" evidence="1">
    <location>
        <position position="218"/>
    </location>
</feature>
<evidence type="ECO:0000313" key="1">
    <source>
        <dbReference type="EMBL" id="RIA86604.1"/>
    </source>
</evidence>
<proteinExistence type="predicted"/>
<sequence length="218" mass="25678">MLNLNKDVLFFLISENFQDDKKTLYSCLLVNKTWCEVAVPILWKNPWKNPWKYISHEKEKSHFNIITSHLSDETRNNLRKQGINLSTIQKKPLFNYISFCRYLNLFCFERIISTIKNIEKSKISIISNEILKLFINRNARLTFLYIPRQCNYQIHLIPGAENCLSELKFLQCDANIKQHILKGLVRISKSIKKLEFDNLQSNNNSGLVKLIEAQKNLN</sequence>
<dbReference type="EMBL" id="QKYT01000354">
    <property type="protein sequence ID" value="RIA86604.1"/>
    <property type="molecule type" value="Genomic_DNA"/>
</dbReference>